<evidence type="ECO:0000313" key="14">
    <source>
        <dbReference type="EMBL" id="SNR25320.1"/>
    </source>
</evidence>
<dbReference type="InterPro" id="IPR034804">
    <property type="entry name" value="SQR/QFR_C/D"/>
</dbReference>
<evidence type="ECO:0000256" key="13">
    <source>
        <dbReference type="SAM" id="Phobius"/>
    </source>
</evidence>
<evidence type="ECO:0000256" key="3">
    <source>
        <dbReference type="ARBA" id="ARBA00007244"/>
    </source>
</evidence>
<dbReference type="InterPro" id="IPR014314">
    <property type="entry name" value="Succ_DH_cytb556"/>
</dbReference>
<organism evidence="14 16">
    <name type="scientific">Paracoccus sediminis</name>
    <dbReference type="NCBI Taxonomy" id="1214787"/>
    <lineage>
        <taxon>Bacteria</taxon>
        <taxon>Pseudomonadati</taxon>
        <taxon>Pseudomonadota</taxon>
        <taxon>Alphaproteobacteria</taxon>
        <taxon>Rhodobacterales</taxon>
        <taxon>Paracoccaceae</taxon>
        <taxon>Paracoccus</taxon>
    </lineage>
</organism>
<dbReference type="NCBIfam" id="TIGR02970">
    <property type="entry name" value="succ_dehyd_cytB"/>
    <property type="match status" value="1"/>
</dbReference>
<dbReference type="GO" id="GO:0006099">
    <property type="term" value="P:tricarboxylic acid cycle"/>
    <property type="evidence" value="ECO:0007669"/>
    <property type="project" value="InterPro"/>
</dbReference>
<dbReference type="Gene3D" id="1.20.1300.10">
    <property type="entry name" value="Fumarate reductase/succinate dehydrogenase, transmembrane subunit"/>
    <property type="match status" value="1"/>
</dbReference>
<dbReference type="InterPro" id="IPR000701">
    <property type="entry name" value="SuccDH_FuR_B_TM-su"/>
</dbReference>
<dbReference type="GO" id="GO:0016020">
    <property type="term" value="C:membrane"/>
    <property type="evidence" value="ECO:0007669"/>
    <property type="project" value="UniProtKB-SubCell"/>
</dbReference>
<dbReference type="RefSeq" id="WP_089386489.1">
    <property type="nucleotide sequence ID" value="NZ_FZNM01000001.1"/>
</dbReference>
<evidence type="ECO:0000256" key="2">
    <source>
        <dbReference type="ARBA" id="ARBA00004141"/>
    </source>
</evidence>
<keyword evidence="8 13" id="KW-1133">Transmembrane helix</keyword>
<comment type="cofactor">
    <cofactor evidence="12">
        <name>heme</name>
        <dbReference type="ChEBI" id="CHEBI:30413"/>
    </cofactor>
    <text evidence="12">The heme is bound between the two transmembrane subunits.</text>
</comment>
<evidence type="ECO:0000256" key="8">
    <source>
        <dbReference type="ARBA" id="ARBA00022989"/>
    </source>
</evidence>
<dbReference type="PROSITE" id="PS01001">
    <property type="entry name" value="SDH_CYT_2"/>
    <property type="match status" value="1"/>
</dbReference>
<keyword evidence="10 13" id="KW-0472">Membrane</keyword>
<evidence type="ECO:0000313" key="15">
    <source>
        <dbReference type="EMBL" id="TBN52836.1"/>
    </source>
</evidence>
<evidence type="ECO:0000256" key="10">
    <source>
        <dbReference type="ARBA" id="ARBA00023136"/>
    </source>
</evidence>
<evidence type="ECO:0000256" key="9">
    <source>
        <dbReference type="ARBA" id="ARBA00023004"/>
    </source>
</evidence>
<keyword evidence="5 12" id="KW-0349">Heme</keyword>
<keyword evidence="17" id="KW-1185">Reference proteome</keyword>
<dbReference type="AlphaFoldDB" id="A0A238UT35"/>
<reference evidence="14" key="2">
    <citation type="submission" date="2017-06" db="EMBL/GenBank/DDBJ databases">
        <authorList>
            <person name="Kim H.J."/>
            <person name="Triplett B.A."/>
        </authorList>
    </citation>
    <scope>NUCLEOTIDE SEQUENCE [LARGE SCALE GENOMIC DNA]</scope>
    <source>
        <strain evidence="14">DSM 26170</strain>
    </source>
</reference>
<feature type="binding site" description="axial binding residue" evidence="12">
    <location>
        <position position="84"/>
    </location>
    <ligand>
        <name>heme</name>
        <dbReference type="ChEBI" id="CHEBI:30413"/>
        <note>ligand shared with second transmembrane subunit</note>
    </ligand>
    <ligandPart>
        <name>Fe</name>
        <dbReference type="ChEBI" id="CHEBI:18248"/>
    </ligandPart>
</feature>
<feature type="transmembrane region" description="Helical" evidence="13">
    <location>
        <begin position="68"/>
        <end position="89"/>
    </location>
</feature>
<evidence type="ECO:0000256" key="11">
    <source>
        <dbReference type="ARBA" id="ARBA00025912"/>
    </source>
</evidence>
<feature type="transmembrane region" description="Helical" evidence="13">
    <location>
        <begin position="20"/>
        <end position="48"/>
    </location>
</feature>
<dbReference type="Pfam" id="PF01127">
    <property type="entry name" value="Sdh_cyt"/>
    <property type="match status" value="1"/>
</dbReference>
<dbReference type="GO" id="GO:0009055">
    <property type="term" value="F:electron transfer activity"/>
    <property type="evidence" value="ECO:0007669"/>
    <property type="project" value="InterPro"/>
</dbReference>
<evidence type="ECO:0000256" key="1">
    <source>
        <dbReference type="ARBA" id="ARBA00004050"/>
    </source>
</evidence>
<sequence length="130" mass="14166">MADVNRGNRPLSPHLQVYRLPVAAVASILTRITGHALVAGIVLLVWWLVAAVSGPRAFAAADWVVRSWIGFVVLTGSAWALWFHTLSGIRHLFYDAGVGLMVDEARNASWAIIIGSVVLTLISLILFFFV</sequence>
<dbReference type="Proteomes" id="UP000198409">
    <property type="component" value="Unassembled WGS sequence"/>
</dbReference>
<comment type="similarity">
    <text evidence="3">Belongs to the cytochrome b560 family.</text>
</comment>
<keyword evidence="7 12" id="KW-0479">Metal-binding</keyword>
<reference evidence="15 17" key="3">
    <citation type="submission" date="2019-02" db="EMBL/GenBank/DDBJ databases">
        <authorList>
            <person name="Zhang G."/>
        </authorList>
    </citation>
    <scope>NUCLEOTIDE SEQUENCE [LARGE SCALE GENOMIC DNA]</scope>
    <source>
        <strain evidence="15 17">CMB17</strain>
    </source>
</reference>
<accession>A0A238UT35</accession>
<proteinExistence type="inferred from homology"/>
<keyword evidence="6 13" id="KW-0812">Transmembrane</keyword>
<name>A0A238UT35_9RHOB</name>
<dbReference type="SUPFAM" id="SSF81343">
    <property type="entry name" value="Fumarate reductase respiratory complex transmembrane subunits"/>
    <property type="match status" value="1"/>
</dbReference>
<dbReference type="EMBL" id="SIRL01000001">
    <property type="protein sequence ID" value="TBN52836.1"/>
    <property type="molecule type" value="Genomic_DNA"/>
</dbReference>
<comment type="subcellular location">
    <subcellularLocation>
        <location evidence="2">Membrane</location>
        <topology evidence="2">Multi-pass membrane protein</topology>
    </subcellularLocation>
</comment>
<dbReference type="PANTHER" id="PTHR10978">
    <property type="entry name" value="SUCCINATE DEHYDROGENASE CYTOCHROME B560 SUBUNIT"/>
    <property type="match status" value="1"/>
</dbReference>
<feature type="transmembrane region" description="Helical" evidence="13">
    <location>
        <begin position="110"/>
        <end position="129"/>
    </location>
</feature>
<dbReference type="InterPro" id="IPR018495">
    <property type="entry name" value="Succ_DH_cyt_bsu_CS"/>
</dbReference>
<evidence type="ECO:0000313" key="16">
    <source>
        <dbReference type="Proteomes" id="UP000198409"/>
    </source>
</evidence>
<dbReference type="PANTHER" id="PTHR10978:SF5">
    <property type="entry name" value="SUCCINATE DEHYDROGENASE CYTOCHROME B560 SUBUNIT, MITOCHONDRIAL"/>
    <property type="match status" value="1"/>
</dbReference>
<dbReference type="PIRSF" id="PIRSF000178">
    <property type="entry name" value="SDH_cyt_b560"/>
    <property type="match status" value="1"/>
</dbReference>
<evidence type="ECO:0000256" key="6">
    <source>
        <dbReference type="ARBA" id="ARBA00022692"/>
    </source>
</evidence>
<dbReference type="Proteomes" id="UP000292859">
    <property type="component" value="Unassembled WGS sequence"/>
</dbReference>
<comment type="function">
    <text evidence="1">Membrane-anchoring subunit of succinate dehydrogenase (SDH).</text>
</comment>
<reference evidence="16" key="1">
    <citation type="submission" date="2017-06" db="EMBL/GenBank/DDBJ databases">
        <authorList>
            <person name="Varghese N."/>
            <person name="Submissions S."/>
        </authorList>
    </citation>
    <scope>NUCLEOTIDE SEQUENCE [LARGE SCALE GENOMIC DNA]</scope>
    <source>
        <strain evidence="16">DSM 26170</strain>
    </source>
</reference>
<evidence type="ECO:0000256" key="7">
    <source>
        <dbReference type="ARBA" id="ARBA00022723"/>
    </source>
</evidence>
<comment type="subunit">
    <text evidence="11">Part of an enzyme complex containing four subunits: a flavoprotein, an iron-sulfur protein, plus two membrane-anchoring proteins, SdhC and SdhD. The complex can form homotrimers.</text>
</comment>
<dbReference type="GO" id="GO:0046872">
    <property type="term" value="F:metal ion binding"/>
    <property type="evidence" value="ECO:0007669"/>
    <property type="project" value="UniProtKB-KW"/>
</dbReference>
<dbReference type="CDD" id="cd03499">
    <property type="entry name" value="SQR_TypeC_SdhC"/>
    <property type="match status" value="1"/>
</dbReference>
<protein>
    <recommendedName>
        <fullName evidence="4">Succinate dehydrogenase cytochrome b556 subunit</fullName>
    </recommendedName>
</protein>
<keyword evidence="9 12" id="KW-0408">Iron</keyword>
<evidence type="ECO:0000256" key="4">
    <source>
        <dbReference type="ARBA" id="ARBA00020076"/>
    </source>
</evidence>
<evidence type="ECO:0000313" key="17">
    <source>
        <dbReference type="Proteomes" id="UP000292859"/>
    </source>
</evidence>
<evidence type="ECO:0000256" key="12">
    <source>
        <dbReference type="PIRSR" id="PIRSR000178-1"/>
    </source>
</evidence>
<dbReference type="EMBL" id="FZNM01000001">
    <property type="protein sequence ID" value="SNR25320.1"/>
    <property type="molecule type" value="Genomic_DNA"/>
</dbReference>
<evidence type="ECO:0000256" key="5">
    <source>
        <dbReference type="ARBA" id="ARBA00022617"/>
    </source>
</evidence>
<gene>
    <name evidence="15" type="primary">sdhC</name>
    <name evidence="15" type="ORF">EYF88_01110</name>
    <name evidence="14" type="ORF">SAMN06265378_101399</name>
</gene>
<dbReference type="OrthoDB" id="9799441at2"/>